<feature type="domain" description="TcdA/TcdB toxin pore forming" evidence="3">
    <location>
        <begin position="761"/>
        <end position="1427"/>
    </location>
</feature>
<proteinExistence type="predicted"/>
<dbReference type="Pfam" id="PF12920">
    <property type="entry name" value="TcdA_TcdB_pore"/>
    <property type="match status" value="1"/>
</dbReference>
<feature type="signal peptide" evidence="2">
    <location>
        <begin position="1"/>
        <end position="21"/>
    </location>
</feature>
<feature type="chain" id="PRO_5043490263" evidence="2">
    <location>
        <begin position="22"/>
        <end position="2065"/>
    </location>
</feature>
<organism evidence="4">
    <name type="scientific">Vibrio coralliilyticus</name>
    <dbReference type="NCBI Taxonomy" id="190893"/>
    <lineage>
        <taxon>Bacteria</taxon>
        <taxon>Pseudomonadati</taxon>
        <taxon>Pseudomonadota</taxon>
        <taxon>Gammaproteobacteria</taxon>
        <taxon>Vibrionales</taxon>
        <taxon>Vibrionaceae</taxon>
        <taxon>Vibrio</taxon>
    </lineage>
</organism>
<evidence type="ECO:0000256" key="1">
    <source>
        <dbReference type="SAM" id="MobiDB-lite"/>
    </source>
</evidence>
<protein>
    <submittedName>
        <fullName evidence="4">Cytotoxin Mcf</fullName>
    </submittedName>
</protein>
<gene>
    <name evidence="4" type="ORF">TW71_24730</name>
</gene>
<dbReference type="CDD" id="cd20495">
    <property type="entry name" value="C58_PaToxP-like"/>
    <property type="match status" value="1"/>
</dbReference>
<reference evidence="4" key="1">
    <citation type="journal article" date="2015" name="BMC Genomics">
        <title>Genome mining reveals unlocked bioactive potential of marine Gram-negative bacteria.</title>
        <authorList>
            <person name="Machado H."/>
            <person name="Sonnenschein E.C."/>
            <person name="Melchiorsen J."/>
            <person name="Gram L."/>
        </authorList>
    </citation>
    <scope>NUCLEOTIDE SEQUENCE</scope>
    <source>
        <strain evidence="4">S2052</strain>
    </source>
</reference>
<evidence type="ECO:0000313" key="4">
    <source>
        <dbReference type="EMBL" id="KJY66408.1"/>
    </source>
</evidence>
<dbReference type="InterPro" id="IPR024769">
    <property type="entry name" value="TcdA/TcdB_pore_forming"/>
</dbReference>
<evidence type="ECO:0000259" key="3">
    <source>
        <dbReference type="Pfam" id="PF12920"/>
    </source>
</evidence>
<sequence>MNKTLIAIAISSFLVNPPVFAGHNDILKPSPSTKAGRDKPGQSADQSPSALQTNTSAEMAAFTHDPWAFLTEHTVDVIEIIKHGILPSGLSQARLEPSFGGFQVRLAEVAAADTAPAYFLGFNGRTNPTPAYIDIPKNAPNGTFLFTGSLTGCSVIVTDWSETHYRVYHDGRVGSSVLYDNVVMKVDYDDYQASGDQGGVAGAYLLVKDGQWQMMLQPQQQKLVAAVSSGIKWLKREGAAGDPVILHPEPVSTAQRETSFATERQASQQRLIEAATSLGVRRTHAPKDGPIDASEPLTVTDNSALAQWQQLREAMTEAMNRELAPMRARRSALHDLIRTASGTKKARYEAEQQAVSITEQFYRERYGAVIERTRDLDRMWLWLNKKHRDGFESVIMDEPRLQGGADVTLRESYNKRKTELDKSTGPQGRRYREGLAAWSTETVPGLTPDMDAYQMMRLLLDPHSSLNARQNGALVGLIEDHYQQDAYRRSLDNTQTMVTYMNREGGNTVQLMPQRFILLSANIGQGRCLPLSRLMATALASKDGVRALAEAMYDAAAQPEQETSKAFFANLGVFHAEQKPIPGVEISVPTSSNSEKKTLSIRELTAHLTQVDVGQAGSEMLRIDTNNHTMLVGKKAEQGRSTYYFYDPNFGLFSFDSEQAMNRGLETHFVKHHYGDLYKAFGQRRSEPRFQTYHIDIEKMASYRLSTGRTVKGVYRPASDADALVVDTAASAISDTGASLQRDLQLQLALTFLEGANVADDFYLASEQLFAQEQVDPDAVIVFDNIEEVGAGTYRVPVIEHGEGANVRYLITEDPRIWTFATHYNDALESIKRRYQYHEGTLVARHGVTDVEHVDGLNSAFAVQSILSWFNNKSRTQVAGHRLAKGLHTALEVHTYVNLAQIGHGTIMDAAKIVQLYRTAMREGQVATRSAVSAIGHTVNEGVGVGFNLASVILDSYELAHAQNEAQKAVFGTQLAFDSTSLVTSAAGIGAGVAGASTAGAVLGGVGVIAGGLAVGFTALAEAFGKVTEDAKAVGRYFDAVDQAYRRGGYQAIDKTLDSGVPYHALEPQDGAVITEVDLRQGRVHFDSQYLYRTRHGKTGSGRINYFFWAGDMPRMVEDKSKAINVREGIGYGDDYADLAPGNRMLILPATPKSYISYRYQNWPGSTTRHDTGFDVIRRLEQDERFDYDFYTFPSEYVVRNITQEYVHTTIDVVLDETERQILMRDLGDMRGVLSGKLDYQLHGGGATSHIGLQTGASLTLRAAPEDGQWILDASALASKSITVRRDHLSVGGVRIGLPDSTYGELIVVDNQGDIFRIDRAAGAATLIEVNGEVWQGLPAQTKSGQSLREHLQSLVASRPDTHFIAVEAYQPDEASVGRAFYQVDQDRFIYTNVPQAQAFLAKAVLVAVGDDTAWFKHADSPELWQVSIATGAVLKQYRPIHFSEEAQGIESSRAWQEDQHVYLEVKQTLTSGGTTTWTYRVESDRMSLIAVQGDAQLMAAIESSQHGNASDTRDWFPDRRHYAAPAYDLNPQDWVDADLAEVVTVKRDDGEQNTRYWLQTGLSGALGVVKANLDEAIPRDLLLASITHQSTPSKRGFYFYSHDKHRLYFQADRGQSGTMATPVSIPDLKTVFSDQGGLYAIQNNGVLWVMNDDGQASMAGVTQDWLKGQGSDLTQALTALVDSTERSVPALSVLGLTSEAGQASSVWFDVEHKRVIVAGPNLAGRFLSYLGLSDDGQYAWVFDAQAQALFRQPVYTQIMAPQLAPGLVIVQQVEDAEPYMGRTAGVTQVTREGAQLWLETDAGVRLVLPVSAATSVEPTVVAVDGAWRRRHAENLDEALASLGRQYPLADKVALRSDGVTSGWYLTREKEVVVSAALNGQHELAYLGKDADSGQPIVYDATAGEVVRVDGGRSVTLGVFGVAVVEEASVLVLQQRRDGGDGVLALPQLAGVPRVMVSGFAAGATYRIDAQALAHYQQIVIDDHAQTATIELAVSDPTALLVQKDGGQLVLWDPESDTGIIIRNLDRVEISKLRLSVGGREIKVHTLIKQETRTDKQVRLWESLR</sequence>
<keyword evidence="2" id="KW-0732">Signal</keyword>
<dbReference type="EMBL" id="JXXR01000040">
    <property type="protein sequence ID" value="KJY66408.1"/>
    <property type="molecule type" value="Genomic_DNA"/>
</dbReference>
<accession>A0A837FVQ7</accession>
<feature type="region of interest" description="Disordered" evidence="1">
    <location>
        <begin position="25"/>
        <end position="51"/>
    </location>
</feature>
<name>A0A837FVQ7_9VIBR</name>
<evidence type="ECO:0000256" key="2">
    <source>
        <dbReference type="SAM" id="SignalP"/>
    </source>
</evidence>
<comment type="caution">
    <text evidence="4">The sequence shown here is derived from an EMBL/GenBank/DDBJ whole genome shotgun (WGS) entry which is preliminary data.</text>
</comment>